<feature type="chain" id="PRO_5037645034" evidence="1">
    <location>
        <begin position="24"/>
        <end position="170"/>
    </location>
</feature>
<proteinExistence type="predicted"/>
<accession>A0A941CZK4</accession>
<comment type="caution">
    <text evidence="3">The sequence shown here is derived from an EMBL/GenBank/DDBJ whole genome shotgun (WGS) entry which is preliminary data.</text>
</comment>
<reference evidence="3" key="1">
    <citation type="submission" date="2021-04" db="EMBL/GenBank/DDBJ databases">
        <title>Draft genome assembly of strain Phenylobacterium sp. 20VBR1 using MiniION and Illumina platforms.</title>
        <authorList>
            <person name="Thomas F.A."/>
            <person name="Krishnan K.P."/>
            <person name="Sinha R.K."/>
        </authorList>
    </citation>
    <scope>NUCLEOTIDE SEQUENCE</scope>
    <source>
        <strain evidence="3">20VBR1</strain>
    </source>
</reference>
<keyword evidence="1" id="KW-0732">Signal</keyword>
<keyword evidence="4" id="KW-1185">Reference proteome</keyword>
<dbReference type="PROSITE" id="PS51257">
    <property type="entry name" value="PROKAR_LIPOPROTEIN"/>
    <property type="match status" value="1"/>
</dbReference>
<sequence>MSRTFISTLGLVVALSAMAPSMAACAPRDEVLWTDGEDAVMKAATAESLRSLPDFWAKFDAHEPTRTNFYVKVGLPTDHGGVEHVWVEVLSHSGAMIMGRLDNDPEDVRAMKAGAEFRVDPARISDWMYAKDEKFYGAFTTRAMAPRISAAQRKEAEALLAPTPLEPSVH</sequence>
<name>A0A941CZK4_9CAUL</name>
<dbReference type="EMBL" id="JAGSGD010000001">
    <property type="protein sequence ID" value="MBR7619520.1"/>
    <property type="molecule type" value="Genomic_DNA"/>
</dbReference>
<dbReference type="Pfam" id="PF10077">
    <property type="entry name" value="DUF2314"/>
    <property type="match status" value="1"/>
</dbReference>
<evidence type="ECO:0000259" key="2">
    <source>
        <dbReference type="Pfam" id="PF10077"/>
    </source>
</evidence>
<gene>
    <name evidence="3" type="ORF">JKL49_08990</name>
</gene>
<dbReference type="InterPro" id="IPR018756">
    <property type="entry name" value="DUF2314"/>
</dbReference>
<evidence type="ECO:0000256" key="1">
    <source>
        <dbReference type="SAM" id="SignalP"/>
    </source>
</evidence>
<evidence type="ECO:0000313" key="3">
    <source>
        <dbReference type="EMBL" id="MBR7619520.1"/>
    </source>
</evidence>
<dbReference type="Proteomes" id="UP000622580">
    <property type="component" value="Unassembled WGS sequence"/>
</dbReference>
<feature type="signal peptide" evidence="1">
    <location>
        <begin position="1"/>
        <end position="23"/>
    </location>
</feature>
<dbReference type="RefSeq" id="WP_215339870.1">
    <property type="nucleotide sequence ID" value="NZ_JAGSGD010000001.1"/>
</dbReference>
<protein>
    <submittedName>
        <fullName evidence="3">DUF2314 domain-containing protein</fullName>
    </submittedName>
</protein>
<organism evidence="3 4">
    <name type="scientific">Phenylobacterium glaciei</name>
    <dbReference type="NCBI Taxonomy" id="2803784"/>
    <lineage>
        <taxon>Bacteria</taxon>
        <taxon>Pseudomonadati</taxon>
        <taxon>Pseudomonadota</taxon>
        <taxon>Alphaproteobacteria</taxon>
        <taxon>Caulobacterales</taxon>
        <taxon>Caulobacteraceae</taxon>
        <taxon>Phenylobacterium</taxon>
    </lineage>
</organism>
<evidence type="ECO:0000313" key="4">
    <source>
        <dbReference type="Proteomes" id="UP000622580"/>
    </source>
</evidence>
<feature type="domain" description="DUF2314" evidence="2">
    <location>
        <begin position="38"/>
        <end position="156"/>
    </location>
</feature>
<dbReference type="AlphaFoldDB" id="A0A941CZK4"/>